<sequence length="142" mass="15708">MLSKAESSNPPKPKPRAYFRNTNALFGGRTYSNSATSGTNATCSNTTNHITDVNQVQTPQNNRPRGQPHSFSAFEAPLSSVMEKLVKSGHLKPLDPTPLPKNHPANFKANLYYAYHQGVGHLTDSYFRLRHAIQDLIDEGTL</sequence>
<accession>A0ACC0ND24</accession>
<name>A0ACC0ND24_RHOML</name>
<protein>
    <submittedName>
        <fullName evidence="1">Uncharacterized protein</fullName>
    </submittedName>
</protein>
<reference evidence="1" key="1">
    <citation type="submission" date="2022-02" db="EMBL/GenBank/DDBJ databases">
        <title>Plant Genome Project.</title>
        <authorList>
            <person name="Zhang R.-G."/>
        </authorList>
    </citation>
    <scope>NUCLEOTIDE SEQUENCE</scope>
    <source>
        <strain evidence="1">AT1</strain>
    </source>
</reference>
<gene>
    <name evidence="1" type="ORF">RHMOL_Rhmol06G0113900</name>
</gene>
<keyword evidence="2" id="KW-1185">Reference proteome</keyword>
<dbReference type="Proteomes" id="UP001062846">
    <property type="component" value="Chromosome 6"/>
</dbReference>
<organism evidence="1 2">
    <name type="scientific">Rhododendron molle</name>
    <name type="common">Chinese azalea</name>
    <name type="synonym">Azalea mollis</name>
    <dbReference type="NCBI Taxonomy" id="49168"/>
    <lineage>
        <taxon>Eukaryota</taxon>
        <taxon>Viridiplantae</taxon>
        <taxon>Streptophyta</taxon>
        <taxon>Embryophyta</taxon>
        <taxon>Tracheophyta</taxon>
        <taxon>Spermatophyta</taxon>
        <taxon>Magnoliopsida</taxon>
        <taxon>eudicotyledons</taxon>
        <taxon>Gunneridae</taxon>
        <taxon>Pentapetalae</taxon>
        <taxon>asterids</taxon>
        <taxon>Ericales</taxon>
        <taxon>Ericaceae</taxon>
        <taxon>Ericoideae</taxon>
        <taxon>Rhodoreae</taxon>
        <taxon>Rhododendron</taxon>
    </lineage>
</organism>
<dbReference type="EMBL" id="CM046393">
    <property type="protein sequence ID" value="KAI8550527.1"/>
    <property type="molecule type" value="Genomic_DNA"/>
</dbReference>
<evidence type="ECO:0000313" key="1">
    <source>
        <dbReference type="EMBL" id="KAI8550527.1"/>
    </source>
</evidence>
<evidence type="ECO:0000313" key="2">
    <source>
        <dbReference type="Proteomes" id="UP001062846"/>
    </source>
</evidence>
<comment type="caution">
    <text evidence="1">The sequence shown here is derived from an EMBL/GenBank/DDBJ whole genome shotgun (WGS) entry which is preliminary data.</text>
</comment>
<proteinExistence type="predicted"/>